<dbReference type="GO" id="GO:0003677">
    <property type="term" value="F:DNA binding"/>
    <property type="evidence" value="ECO:0007669"/>
    <property type="project" value="UniProtKB-KW"/>
</dbReference>
<evidence type="ECO:0000313" key="3">
    <source>
        <dbReference type="Proteomes" id="UP000255534"/>
    </source>
</evidence>
<accession>A0A379USJ1</accession>
<sequence length="34" mass="4121">MTIRRRLEMYVFPDIGDKFIDQIATEDLLFPFTK</sequence>
<name>A0A379USJ1_SALET</name>
<dbReference type="InterPro" id="IPR010998">
    <property type="entry name" value="Integrase_recombinase_N"/>
</dbReference>
<keyword evidence="1" id="KW-0238">DNA-binding</keyword>
<protein>
    <submittedName>
        <fullName evidence="2">Bacteriophage integrase</fullName>
    </submittedName>
</protein>
<reference evidence="2 3" key="1">
    <citation type="submission" date="2018-06" db="EMBL/GenBank/DDBJ databases">
        <authorList>
            <consortium name="Pathogen Informatics"/>
            <person name="Doyle S."/>
        </authorList>
    </citation>
    <scope>NUCLEOTIDE SEQUENCE [LARGE SCALE GENOMIC DNA]</scope>
    <source>
        <strain evidence="2 3">NCTC5798</strain>
    </source>
</reference>
<dbReference type="Gene3D" id="1.10.150.130">
    <property type="match status" value="1"/>
</dbReference>
<dbReference type="Proteomes" id="UP000255534">
    <property type="component" value="Unassembled WGS sequence"/>
</dbReference>
<evidence type="ECO:0000256" key="1">
    <source>
        <dbReference type="ARBA" id="ARBA00023125"/>
    </source>
</evidence>
<organism evidence="2 3">
    <name type="scientific">Salmonella enterica I</name>
    <dbReference type="NCBI Taxonomy" id="59201"/>
    <lineage>
        <taxon>Bacteria</taxon>
        <taxon>Pseudomonadati</taxon>
        <taxon>Pseudomonadota</taxon>
        <taxon>Gammaproteobacteria</taxon>
        <taxon>Enterobacterales</taxon>
        <taxon>Enterobacteriaceae</taxon>
        <taxon>Salmonella</taxon>
    </lineage>
</organism>
<evidence type="ECO:0000313" key="2">
    <source>
        <dbReference type="EMBL" id="SUG70891.1"/>
    </source>
</evidence>
<gene>
    <name evidence="2" type="primary">int_2</name>
    <name evidence="2" type="ORF">NCTC5798_02026</name>
</gene>
<proteinExistence type="predicted"/>
<dbReference type="EMBL" id="UGXK01000001">
    <property type="protein sequence ID" value="SUG70891.1"/>
    <property type="molecule type" value="Genomic_DNA"/>
</dbReference>
<dbReference type="AlphaFoldDB" id="A0A379USJ1"/>